<feature type="region of interest" description="Disordered" evidence="1">
    <location>
        <begin position="1"/>
        <end position="21"/>
    </location>
</feature>
<dbReference type="EMBL" id="KE504191">
    <property type="protein sequence ID" value="EPS96296.1"/>
    <property type="molecule type" value="Genomic_DNA"/>
</dbReference>
<feature type="region of interest" description="Disordered" evidence="1">
    <location>
        <begin position="74"/>
        <end position="138"/>
    </location>
</feature>
<protein>
    <submittedName>
        <fullName evidence="2">Uncharacterized protein</fullName>
    </submittedName>
</protein>
<evidence type="ECO:0000256" key="1">
    <source>
        <dbReference type="SAM" id="MobiDB-lite"/>
    </source>
</evidence>
<accession>S8DST3</accession>
<evidence type="ECO:0000313" key="3">
    <source>
        <dbReference type="Proteomes" id="UP000015241"/>
    </source>
</evidence>
<feature type="compositionally biased region" description="Basic and acidic residues" evidence="1">
    <location>
        <begin position="98"/>
        <end position="130"/>
    </location>
</feature>
<dbReference type="InParanoid" id="S8DST3"/>
<feature type="compositionally biased region" description="Polar residues" evidence="1">
    <location>
        <begin position="237"/>
        <end position="246"/>
    </location>
</feature>
<reference evidence="2 3" key="1">
    <citation type="journal article" date="2012" name="Science">
        <title>The Paleozoic origin of enzymatic lignin decomposition reconstructed from 31 fungal genomes.</title>
        <authorList>
            <person name="Floudas D."/>
            <person name="Binder M."/>
            <person name="Riley R."/>
            <person name="Barry K."/>
            <person name="Blanchette R.A."/>
            <person name="Henrissat B."/>
            <person name="Martinez A.T."/>
            <person name="Otillar R."/>
            <person name="Spatafora J.W."/>
            <person name="Yadav J.S."/>
            <person name="Aerts A."/>
            <person name="Benoit I."/>
            <person name="Boyd A."/>
            <person name="Carlson A."/>
            <person name="Copeland A."/>
            <person name="Coutinho P.M."/>
            <person name="de Vries R.P."/>
            <person name="Ferreira P."/>
            <person name="Findley K."/>
            <person name="Foster B."/>
            <person name="Gaskell J."/>
            <person name="Glotzer D."/>
            <person name="Gorecki P."/>
            <person name="Heitman J."/>
            <person name="Hesse C."/>
            <person name="Hori C."/>
            <person name="Igarashi K."/>
            <person name="Jurgens J.A."/>
            <person name="Kallen N."/>
            <person name="Kersten P."/>
            <person name="Kohler A."/>
            <person name="Kuees U."/>
            <person name="Kumar T.K.A."/>
            <person name="Kuo A."/>
            <person name="LaButti K."/>
            <person name="Larrondo L.F."/>
            <person name="Lindquist E."/>
            <person name="Ling A."/>
            <person name="Lombard V."/>
            <person name="Lucas S."/>
            <person name="Lundell T."/>
            <person name="Martin R."/>
            <person name="McLaughlin D.J."/>
            <person name="Morgenstern I."/>
            <person name="Morin E."/>
            <person name="Murat C."/>
            <person name="Nagy L.G."/>
            <person name="Nolan M."/>
            <person name="Ohm R.A."/>
            <person name="Patyshakuliyeva A."/>
            <person name="Rokas A."/>
            <person name="Ruiz-Duenas F.J."/>
            <person name="Sabat G."/>
            <person name="Salamov A."/>
            <person name="Samejima M."/>
            <person name="Schmutz J."/>
            <person name="Slot J.C."/>
            <person name="St John F."/>
            <person name="Stenlid J."/>
            <person name="Sun H."/>
            <person name="Sun S."/>
            <person name="Syed K."/>
            <person name="Tsang A."/>
            <person name="Wiebenga A."/>
            <person name="Young D."/>
            <person name="Pisabarro A."/>
            <person name="Eastwood D.C."/>
            <person name="Martin F."/>
            <person name="Cullen D."/>
            <person name="Grigoriev I.V."/>
            <person name="Hibbett D.S."/>
        </authorList>
    </citation>
    <scope>NUCLEOTIDE SEQUENCE</scope>
    <source>
        <strain evidence="3">FP-58527</strain>
    </source>
</reference>
<gene>
    <name evidence="2" type="ORF">FOMPIDRAFT_66542</name>
</gene>
<feature type="compositionally biased region" description="Basic and acidic residues" evidence="1">
    <location>
        <begin position="74"/>
        <end position="89"/>
    </location>
</feature>
<sequence length="548" mass="60370">MRRADQAEQRARTAEGHAREVQLRVAAAESGKHQAELDAARAREETKRYQIIAETAERELRRVQADMRRVEQLRQEAEDKASEARDLARKSQQTLREFQARQEGREEGRRLEATRRYNDGHAEGFEEGRTEGYSSGRSEGYNAGRLFGFEEGRKVGWNEGYDEGLQKGREEERERALDSFDRFIDSEIGRGADVNRASGTVVVGRSHILPPTPMSPSVGARRKGAKVLPRLPLSAFTPPNTGTSDSFPGPLSPSTLIPEEIVDVYSAGDLSKWKEEAARGIGEKGKGVVLSLSGKGFVEAEKELESIASAANVSVVAVLVPILDPGNEGNFIPPPYLGSKSTSGPVLVPSVVFKKSDPKLKKALHWALLEGYTINIDVQCDIRATEGGWDELEDLLASLEDPTTPKKHYANIIVSNILPPPDELSLPIVKLLTHPSYRNYQAHTAALSLYANVFVSYLPPAWGVPTPSPDAPKDRTEWKKRIKMYISPAVEAFGFQRIVFGSSPSTAAQATSNVSDWYELARESFAELGIEQDAIDAVFAGNARRLFS</sequence>
<dbReference type="eggNOG" id="ENOG502SAJ6">
    <property type="taxonomic scope" value="Eukaryota"/>
</dbReference>
<name>S8DST3_FOMSC</name>
<organism evidence="2 3">
    <name type="scientific">Fomitopsis schrenkii</name>
    <name type="common">Brown rot fungus</name>
    <dbReference type="NCBI Taxonomy" id="2126942"/>
    <lineage>
        <taxon>Eukaryota</taxon>
        <taxon>Fungi</taxon>
        <taxon>Dikarya</taxon>
        <taxon>Basidiomycota</taxon>
        <taxon>Agaricomycotina</taxon>
        <taxon>Agaricomycetes</taxon>
        <taxon>Polyporales</taxon>
        <taxon>Fomitopsis</taxon>
    </lineage>
</organism>
<feature type="region of interest" description="Disordered" evidence="1">
    <location>
        <begin position="232"/>
        <end position="251"/>
    </location>
</feature>
<evidence type="ECO:0000313" key="2">
    <source>
        <dbReference type="EMBL" id="EPS96296.1"/>
    </source>
</evidence>
<dbReference type="STRING" id="743788.S8DST3"/>
<dbReference type="Proteomes" id="UP000015241">
    <property type="component" value="Unassembled WGS sequence"/>
</dbReference>
<dbReference type="OrthoDB" id="2135488at2759"/>
<proteinExistence type="predicted"/>
<dbReference type="Gene3D" id="3.20.20.140">
    <property type="entry name" value="Metal-dependent hydrolases"/>
    <property type="match status" value="1"/>
</dbReference>
<dbReference type="HOGENOM" id="CLU_474875_0_0_1"/>
<dbReference type="AlphaFoldDB" id="S8DST3"/>
<keyword evidence="3" id="KW-1185">Reference proteome</keyword>